<evidence type="ECO:0000256" key="5">
    <source>
        <dbReference type="ARBA" id="ARBA00023136"/>
    </source>
</evidence>
<keyword evidence="2" id="KW-1003">Cell membrane</keyword>
<feature type="chain" id="PRO_5001717437" evidence="9">
    <location>
        <begin position="17"/>
        <end position="594"/>
    </location>
</feature>
<dbReference type="PANTHER" id="PTHR42643">
    <property type="entry name" value="IONOTROPIC RECEPTOR 20A-RELATED"/>
    <property type="match status" value="1"/>
</dbReference>
<comment type="subcellular location">
    <subcellularLocation>
        <location evidence="1">Cell membrane</location>
        <topology evidence="1">Multi-pass membrane protein</topology>
    </subcellularLocation>
</comment>
<dbReference type="PANTHER" id="PTHR42643:SF41">
    <property type="entry name" value="IONOTROPIC RECEPTOR 20A-RELATED"/>
    <property type="match status" value="1"/>
</dbReference>
<keyword evidence="6" id="KW-0675">Receptor</keyword>
<evidence type="ECO:0000256" key="4">
    <source>
        <dbReference type="ARBA" id="ARBA00022989"/>
    </source>
</evidence>
<dbReference type="InterPro" id="IPR052192">
    <property type="entry name" value="Insect_Ionotropic_Sensory_Rcpt"/>
</dbReference>
<dbReference type="AlphaFoldDB" id="A0A077DBM8"/>
<reference evidence="10" key="1">
    <citation type="journal article" date="2014" name="Neuron">
        <title>The Drosophila IR20a Clade of Ionotropic Receptors Are Candidate Taste and Pheromone Receptors.</title>
        <authorList>
            <person name="Koh T.W."/>
            <person name="He Z."/>
            <person name="Gorur-Shandilya S."/>
            <person name="Menuz K."/>
            <person name="Larter N.K."/>
            <person name="Stewart S."/>
            <person name="Carlson J.R."/>
        </authorList>
    </citation>
    <scope>NUCLEOTIDE SEQUENCE</scope>
    <source>
        <strain evidence="10">Canton-S5</strain>
    </source>
</reference>
<reference evidence="10" key="2">
    <citation type="submission" date="2014-06" db="EMBL/GenBank/DDBJ databases">
        <authorList>
            <person name="Koh T.-W."/>
            <person name="Carlson J."/>
        </authorList>
    </citation>
    <scope>NUCLEOTIDE SEQUENCE</scope>
    <source>
        <strain evidence="10">Canton-S5</strain>
    </source>
</reference>
<evidence type="ECO:0000256" key="6">
    <source>
        <dbReference type="ARBA" id="ARBA00023170"/>
    </source>
</evidence>
<feature type="transmembrane region" description="Helical" evidence="8">
    <location>
        <begin position="365"/>
        <end position="384"/>
    </location>
</feature>
<feature type="transmembrane region" description="Helical" evidence="8">
    <location>
        <begin position="552"/>
        <end position="575"/>
    </location>
</feature>
<keyword evidence="9" id="KW-0732">Signal</keyword>
<evidence type="ECO:0000256" key="3">
    <source>
        <dbReference type="ARBA" id="ARBA00022692"/>
    </source>
</evidence>
<dbReference type="OrthoDB" id="7851868at2759"/>
<evidence type="ECO:0000256" key="8">
    <source>
        <dbReference type="SAM" id="Phobius"/>
    </source>
</evidence>
<evidence type="ECO:0000256" key="7">
    <source>
        <dbReference type="ARBA" id="ARBA00023180"/>
    </source>
</evidence>
<gene>
    <name evidence="10" type="primary">IR52d</name>
</gene>
<keyword evidence="5 8" id="KW-0472">Membrane</keyword>
<dbReference type="EMBL" id="KM016699">
    <property type="protein sequence ID" value="AIL30528.1"/>
    <property type="molecule type" value="Genomic_DNA"/>
</dbReference>
<accession>A0A077DBM8</accession>
<name>A0A077DBM8_DROME</name>
<evidence type="ECO:0000256" key="1">
    <source>
        <dbReference type="ARBA" id="ARBA00004651"/>
    </source>
</evidence>
<evidence type="ECO:0000313" key="10">
    <source>
        <dbReference type="EMBL" id="AIL30528.1"/>
    </source>
</evidence>
<keyword evidence="3 8" id="KW-0812">Transmembrane</keyword>
<dbReference type="VEuPathDB" id="VectorBase:FBgn0050464"/>
<feature type="signal peptide" evidence="9">
    <location>
        <begin position="1"/>
        <end position="16"/>
    </location>
</feature>
<dbReference type="GO" id="GO:0005886">
    <property type="term" value="C:plasma membrane"/>
    <property type="evidence" value="ECO:0007669"/>
    <property type="project" value="UniProtKB-SubCell"/>
</dbReference>
<evidence type="ECO:0000256" key="9">
    <source>
        <dbReference type="SAM" id="SignalP"/>
    </source>
</evidence>
<evidence type="ECO:0000256" key="2">
    <source>
        <dbReference type="ARBA" id="ARBA00022475"/>
    </source>
</evidence>
<organism evidence="10">
    <name type="scientific">Drosophila melanogaster</name>
    <name type="common">Fruit fly</name>
    <dbReference type="NCBI Taxonomy" id="7227"/>
    <lineage>
        <taxon>Eukaryota</taxon>
        <taxon>Metazoa</taxon>
        <taxon>Ecdysozoa</taxon>
        <taxon>Arthropoda</taxon>
        <taxon>Hexapoda</taxon>
        <taxon>Insecta</taxon>
        <taxon>Pterygota</taxon>
        <taxon>Neoptera</taxon>
        <taxon>Endopterygota</taxon>
        <taxon>Diptera</taxon>
        <taxon>Brachycera</taxon>
        <taxon>Muscomorpha</taxon>
        <taxon>Ephydroidea</taxon>
        <taxon>Drosophilidae</taxon>
        <taxon>Drosophila</taxon>
        <taxon>Sophophora</taxon>
    </lineage>
</organism>
<dbReference type="ExpressionAtlas" id="A0A077DBM8">
    <property type="expression patterns" value="baseline and differential"/>
</dbReference>
<keyword evidence="7" id="KW-0325">Glycoprotein</keyword>
<proteinExistence type="predicted"/>
<sequence length="594" mass="69554">MVRIIIILLCLGYTKARILDATNTNHTDLEERLLSLLLRLQQEQFFNTLLIYGEDCAFSSLSRRLQVPTILVSSGSTSFEWNYSSLALILTCEFKAEREENYQTLKKLQMNRRLILLNGNIKPDSVCDFYSKKDQYNIAMVNNNFHQVGIIYACRLFQERNYEKVYLSEGNPIYVDQFRNMQGALLKSITFNLIPGSMAYRDPKTGQEKHIGYVANLLNNFVEKVNATLDMQVKLHKAGKKTSFYNITKWASEDLVDIGMSYAAYFEMTNFDTISYPYLMTSTCFMVPLPDMMPYSEIYMGIVDPPVLVVLIAIFCIFSVMLNYIKQRSWRSLSLVNVLLNDICLRGFLAQPFPFPRQSNRKLKLISMLVCFFSVITTTMYTSYLQSFMWGPPIDPKMCSFADLENSRYKLAIRRYDIEMLRPFNVSMDHVVVFDESSQLEYLRDSFDDNYMYPMSALSWSAFKEQQKLFAFPLFYYSEKLCLKPISFFSFPIRRHLPYRDLFEEHMLQQNEFGLSTYWIDRSFSDMVRLKLATMNDFSPPRLEDYIEVSDLSWVFGMYFTGLGISCCCFGLELLGLPSWTRRLRLTNWIRVRN</sequence>
<keyword evidence="4 8" id="KW-1133">Transmembrane helix</keyword>
<feature type="transmembrane region" description="Helical" evidence="8">
    <location>
        <begin position="307"/>
        <end position="325"/>
    </location>
</feature>
<protein>
    <submittedName>
        <fullName evidence="10">IR52d</fullName>
    </submittedName>
</protein>